<keyword evidence="3" id="KW-1185">Reference proteome</keyword>
<reference evidence="2 3" key="1">
    <citation type="submission" date="2016-11" db="EMBL/GenBank/DDBJ databases">
        <title>Draft Genome Sequences of Nine Cyanobacterial Strains from Diverse Habitats.</title>
        <authorList>
            <person name="Zhu T."/>
            <person name="Hou S."/>
            <person name="Lu X."/>
            <person name="Hess W.R."/>
        </authorList>
    </citation>
    <scope>NUCLEOTIDE SEQUENCE [LARGE SCALE GENOMIC DNA]</scope>
    <source>
        <strain evidence="2 3">NIES-30</strain>
    </source>
</reference>
<name>A0A1U7J4L2_9CYAN</name>
<dbReference type="AlphaFoldDB" id="A0A1U7J4L2"/>
<sequence>MKRSNSIFWAIAGAALLWGSVALVSASDGVSMLDYVFYFLGGLAFGAVTVATAVGLLGRGLRKRERLIKILPYPFVIQLVLLVIVFAGVSFDLAFAARFAASRSALEGAAIDTRSGTGPGAPTWIGLFKVSEIDKAGNAVRFIIGECGLADDCGVVHSPDGTPPIVGEDWYAPMKGVWWRWRRSW</sequence>
<protein>
    <submittedName>
        <fullName evidence="2">Uncharacterized protein</fullName>
    </submittedName>
</protein>
<keyword evidence="1" id="KW-0472">Membrane</keyword>
<comment type="caution">
    <text evidence="2">The sequence shown here is derived from an EMBL/GenBank/DDBJ whole genome shotgun (WGS) entry which is preliminary data.</text>
</comment>
<evidence type="ECO:0000313" key="2">
    <source>
        <dbReference type="EMBL" id="OKH47503.1"/>
    </source>
</evidence>
<evidence type="ECO:0000256" key="1">
    <source>
        <dbReference type="SAM" id="Phobius"/>
    </source>
</evidence>
<gene>
    <name evidence="2" type="ORF">NIES30_13675</name>
</gene>
<dbReference type="Proteomes" id="UP000185557">
    <property type="component" value="Unassembled WGS sequence"/>
</dbReference>
<proteinExistence type="predicted"/>
<keyword evidence="1" id="KW-1133">Transmembrane helix</keyword>
<evidence type="ECO:0000313" key="3">
    <source>
        <dbReference type="Proteomes" id="UP000185557"/>
    </source>
</evidence>
<organism evidence="2 3">
    <name type="scientific">Phormidium tenue NIES-30</name>
    <dbReference type="NCBI Taxonomy" id="549789"/>
    <lineage>
        <taxon>Bacteria</taxon>
        <taxon>Bacillati</taxon>
        <taxon>Cyanobacteriota</taxon>
        <taxon>Cyanophyceae</taxon>
        <taxon>Oscillatoriophycideae</taxon>
        <taxon>Oscillatoriales</taxon>
        <taxon>Oscillatoriaceae</taxon>
        <taxon>Phormidium</taxon>
    </lineage>
</organism>
<keyword evidence="1" id="KW-0812">Transmembrane</keyword>
<accession>A0A1U7J4L2</accession>
<feature type="transmembrane region" description="Helical" evidence="1">
    <location>
        <begin position="36"/>
        <end position="58"/>
    </location>
</feature>
<feature type="transmembrane region" description="Helical" evidence="1">
    <location>
        <begin position="70"/>
        <end position="91"/>
    </location>
</feature>
<dbReference type="EMBL" id="MRCG01000009">
    <property type="protein sequence ID" value="OKH47503.1"/>
    <property type="molecule type" value="Genomic_DNA"/>
</dbReference>